<evidence type="ECO:0000313" key="3">
    <source>
        <dbReference type="Proteomes" id="UP000536275"/>
    </source>
</evidence>
<sequence length="331" mass="36886">MLLNKTGILRTTKQISSRIFRLSKSEKLVKETKTSQTGSFANNNLDDILSTPLRSLVNARGSIDSSKLNTIIDEELDMLLGTSPLNEEFDDTSYKLEIRDFRLSFRSVHDHHIFTNLVSIDVNKSLSVPIEEAIRIKLESKKVPAWIINHDLNLNCHHIASSTPCSAVSASHQFQQSHLSLTGGNFESHMTIDVSYENLKIVQIIYSNPKSGTMEFDLGESTIRAYIIHELNMAGTSGSSKINIIDVHSKYQSASKQDHCDIDDNETVLADSSPLKLSPNSSRQWDTPSKSRLRIDTNKANIDGGAIAGPMTAPIYNAELLNKKCLMNKRK</sequence>
<reference evidence="2 3" key="1">
    <citation type="submission" date="2020-03" db="EMBL/GenBank/DDBJ databases">
        <title>FDA dAtabase for Regulatory Grade micrObial Sequences (FDA-ARGOS): Supporting development and validation of Infectious Disease Dx tests.</title>
        <authorList>
            <person name="Campos J."/>
            <person name="Goldberg B."/>
            <person name="Tallon L."/>
            <person name="Sadzewicz L."/>
            <person name="Vavikolanu K."/>
            <person name="Mehta A."/>
            <person name="Aluvathingal J."/>
            <person name="Nadendla S."/>
            <person name="Nandy P."/>
            <person name="Geyer C."/>
            <person name="Yan Y."/>
            <person name="Sichtig H."/>
        </authorList>
    </citation>
    <scope>NUCLEOTIDE SEQUENCE [LARGE SCALE GENOMIC DNA]</scope>
    <source>
        <strain evidence="2 3">FDAARGOS_656</strain>
    </source>
</reference>
<proteinExistence type="predicted"/>
<organism evidence="2 3">
    <name type="scientific">Candida albicans</name>
    <name type="common">Yeast</name>
    <dbReference type="NCBI Taxonomy" id="5476"/>
    <lineage>
        <taxon>Eukaryota</taxon>
        <taxon>Fungi</taxon>
        <taxon>Dikarya</taxon>
        <taxon>Ascomycota</taxon>
        <taxon>Saccharomycotina</taxon>
        <taxon>Pichiomycetes</taxon>
        <taxon>Debaryomycetaceae</taxon>
        <taxon>Candida/Lodderomyces clade</taxon>
        <taxon>Candida</taxon>
    </lineage>
</organism>
<feature type="compositionally biased region" description="Polar residues" evidence="1">
    <location>
        <begin position="278"/>
        <end position="290"/>
    </location>
</feature>
<evidence type="ECO:0000313" key="2">
    <source>
        <dbReference type="EMBL" id="KAF6061916.1"/>
    </source>
</evidence>
<name>A0A8H6BSR5_CANAX</name>
<dbReference type="EMBL" id="JABWAD010000062">
    <property type="protein sequence ID" value="KAF6061916.1"/>
    <property type="molecule type" value="Genomic_DNA"/>
</dbReference>
<protein>
    <submittedName>
        <fullName evidence="2">Uncharacterized protein</fullName>
    </submittedName>
</protein>
<evidence type="ECO:0000256" key="1">
    <source>
        <dbReference type="SAM" id="MobiDB-lite"/>
    </source>
</evidence>
<dbReference type="AlphaFoldDB" id="A0A8H6BSR5"/>
<accession>A0A8H6BSR5</accession>
<comment type="caution">
    <text evidence="2">The sequence shown here is derived from an EMBL/GenBank/DDBJ whole genome shotgun (WGS) entry which is preliminary data.</text>
</comment>
<gene>
    <name evidence="2" type="ORF">FOB64_006411</name>
</gene>
<feature type="region of interest" description="Disordered" evidence="1">
    <location>
        <begin position="271"/>
        <end position="290"/>
    </location>
</feature>
<dbReference type="Proteomes" id="UP000536275">
    <property type="component" value="Unassembled WGS sequence"/>
</dbReference>